<keyword evidence="6" id="KW-0238">DNA-binding</keyword>
<dbReference type="GO" id="GO:0005634">
    <property type="term" value="C:nucleus"/>
    <property type="evidence" value="ECO:0007669"/>
    <property type="project" value="UniProtKB-SubCell"/>
</dbReference>
<keyword evidence="2" id="KW-0489">Methyltransferase</keyword>
<dbReference type="PANTHER" id="PTHR23068:SF25">
    <property type="entry name" value="DNA (CYTOSINE-5)-METHYLTRANSFERASE DRM2"/>
    <property type="match status" value="1"/>
</dbReference>
<dbReference type="PANTHER" id="PTHR23068">
    <property type="entry name" value="DNA CYTOSINE-5- -METHYLTRANSFERASE 3-RELATED"/>
    <property type="match status" value="1"/>
</dbReference>
<evidence type="ECO:0000256" key="5">
    <source>
        <dbReference type="ARBA" id="ARBA00022737"/>
    </source>
</evidence>
<feature type="compositionally biased region" description="Polar residues" evidence="8">
    <location>
        <begin position="1"/>
        <end position="19"/>
    </location>
</feature>
<keyword evidence="3" id="KW-0808">Transferase</keyword>
<organism evidence="10 11">
    <name type="scientific">Carnegiea gigantea</name>
    <dbReference type="NCBI Taxonomy" id="171969"/>
    <lineage>
        <taxon>Eukaryota</taxon>
        <taxon>Viridiplantae</taxon>
        <taxon>Streptophyta</taxon>
        <taxon>Embryophyta</taxon>
        <taxon>Tracheophyta</taxon>
        <taxon>Spermatophyta</taxon>
        <taxon>Magnoliopsida</taxon>
        <taxon>eudicotyledons</taxon>
        <taxon>Gunneridae</taxon>
        <taxon>Pentapetalae</taxon>
        <taxon>Caryophyllales</taxon>
        <taxon>Cactineae</taxon>
        <taxon>Cactaceae</taxon>
        <taxon>Cactoideae</taxon>
        <taxon>Echinocereeae</taxon>
        <taxon>Carnegiea</taxon>
    </lineage>
</organism>
<dbReference type="AlphaFoldDB" id="A0A9Q1JNH3"/>
<dbReference type="GO" id="GO:0003677">
    <property type="term" value="F:DNA binding"/>
    <property type="evidence" value="ECO:0007669"/>
    <property type="project" value="UniProtKB-KW"/>
</dbReference>
<evidence type="ECO:0000313" key="10">
    <source>
        <dbReference type="EMBL" id="KAJ8426170.1"/>
    </source>
</evidence>
<evidence type="ECO:0000259" key="9">
    <source>
        <dbReference type="PROSITE" id="PS51680"/>
    </source>
</evidence>
<dbReference type="InterPro" id="IPR050390">
    <property type="entry name" value="C5-Methyltransferase"/>
</dbReference>
<evidence type="ECO:0000256" key="7">
    <source>
        <dbReference type="ARBA" id="ARBA00023242"/>
    </source>
</evidence>
<evidence type="ECO:0000256" key="8">
    <source>
        <dbReference type="SAM" id="MobiDB-lite"/>
    </source>
</evidence>
<feature type="region of interest" description="Disordered" evidence="8">
    <location>
        <begin position="1"/>
        <end position="24"/>
    </location>
</feature>
<evidence type="ECO:0000256" key="1">
    <source>
        <dbReference type="ARBA" id="ARBA00004123"/>
    </source>
</evidence>
<keyword evidence="7" id="KW-0539">Nucleus</keyword>
<evidence type="ECO:0000256" key="4">
    <source>
        <dbReference type="ARBA" id="ARBA00022691"/>
    </source>
</evidence>
<keyword evidence="5" id="KW-0677">Repeat</keyword>
<dbReference type="GO" id="GO:0003886">
    <property type="term" value="F:DNA (cytosine-5-)-methyltransferase activity"/>
    <property type="evidence" value="ECO:0007669"/>
    <property type="project" value="TreeGrafter"/>
</dbReference>
<sequence length="313" mass="35978">MSSPRSSVRNAQSVDSNCDSPVDHNVEWDTDDEAEVEFFQVLDHNRFKLHTNLSPSFPVKGGDRGRDASIIKLIDFIYAMEMVKRTTYEIAKSLAPAERERGYIHNLLIENRSPLLPIPPKTTHEALSVTRTWWPSWDKRTQRNCLLTCNASAPLTDRIREIVETWDGETPECYWKYVIERCKKWNLVWVGEYKAAVLESDEMCPVVLPSLHPPLMRRLGIPLNNVVAVEIPPVNRKILHDWWRQTNQNSRIILVDDIQSADDSMIDGWIKDLNGFDLVIGRSPSYDIARGTEERAMALRAGTPFPFSITIEY</sequence>
<dbReference type="InterPro" id="IPR030380">
    <property type="entry name" value="SAM_MeTfrase_DRM"/>
</dbReference>
<evidence type="ECO:0000256" key="3">
    <source>
        <dbReference type="ARBA" id="ARBA00022679"/>
    </source>
</evidence>
<dbReference type="GO" id="GO:0032259">
    <property type="term" value="P:methylation"/>
    <property type="evidence" value="ECO:0007669"/>
    <property type="project" value="UniProtKB-KW"/>
</dbReference>
<evidence type="ECO:0000256" key="2">
    <source>
        <dbReference type="ARBA" id="ARBA00022603"/>
    </source>
</evidence>
<proteinExistence type="predicted"/>
<name>A0A9Q1JNH3_9CARY</name>
<keyword evidence="4" id="KW-0949">S-adenosyl-L-methionine</keyword>
<dbReference type="EMBL" id="JAKOGI010001339">
    <property type="protein sequence ID" value="KAJ8426170.1"/>
    <property type="molecule type" value="Genomic_DNA"/>
</dbReference>
<dbReference type="PROSITE" id="PS51680">
    <property type="entry name" value="SAM_MT_DRM"/>
    <property type="match status" value="1"/>
</dbReference>
<dbReference type="OrthoDB" id="641149at2759"/>
<evidence type="ECO:0000256" key="6">
    <source>
        <dbReference type="ARBA" id="ARBA00023125"/>
    </source>
</evidence>
<protein>
    <recommendedName>
        <fullName evidence="9">SAM-dependent MTase DRM-type domain-containing protein</fullName>
    </recommendedName>
</protein>
<accession>A0A9Q1JNH3</accession>
<keyword evidence="11" id="KW-1185">Reference proteome</keyword>
<gene>
    <name evidence="10" type="ORF">Cgig2_003191</name>
</gene>
<evidence type="ECO:0000313" key="11">
    <source>
        <dbReference type="Proteomes" id="UP001153076"/>
    </source>
</evidence>
<comment type="caution">
    <text evidence="10">The sequence shown here is derived from an EMBL/GenBank/DDBJ whole genome shotgun (WGS) entry which is preliminary data.</text>
</comment>
<dbReference type="Proteomes" id="UP001153076">
    <property type="component" value="Unassembled WGS sequence"/>
</dbReference>
<comment type="subcellular location">
    <subcellularLocation>
        <location evidence="1">Nucleus</location>
    </subcellularLocation>
</comment>
<reference evidence="10" key="1">
    <citation type="submission" date="2022-04" db="EMBL/GenBank/DDBJ databases">
        <title>Carnegiea gigantea Genome sequencing and assembly v2.</title>
        <authorList>
            <person name="Copetti D."/>
            <person name="Sanderson M.J."/>
            <person name="Burquez A."/>
            <person name="Wojciechowski M.F."/>
        </authorList>
    </citation>
    <scope>NUCLEOTIDE SEQUENCE</scope>
    <source>
        <strain evidence="10">SGP5-SGP5p</strain>
        <tissue evidence="10">Aerial part</tissue>
    </source>
</reference>
<feature type="domain" description="SAM-dependent MTase DRM-type" evidence="9">
    <location>
        <begin position="44"/>
        <end position="313"/>
    </location>
</feature>